<dbReference type="Proteomes" id="UP000078576">
    <property type="component" value="Unassembled WGS sequence"/>
</dbReference>
<feature type="region of interest" description="Disordered" evidence="1">
    <location>
        <begin position="1016"/>
        <end position="1042"/>
    </location>
</feature>
<evidence type="ECO:0000256" key="1">
    <source>
        <dbReference type="SAM" id="MobiDB-lite"/>
    </source>
</evidence>
<reference evidence="3" key="1">
    <citation type="submission" date="2014-12" db="EMBL/GenBank/DDBJ databases">
        <title>Genome Sequence of Valsa Canker Pathogens Uncovers a Specific Adaption of Colonization on Woody Bark.</title>
        <authorList>
            <person name="Yin Z."/>
            <person name="Liu H."/>
            <person name="Gao X."/>
            <person name="Li Z."/>
            <person name="Song N."/>
            <person name="Ke X."/>
            <person name="Dai Q."/>
            <person name="Wu Y."/>
            <person name="Sun Y."/>
            <person name="Xu J.-R."/>
            <person name="Kang Z.K."/>
            <person name="Wang L."/>
            <person name="Huang L."/>
        </authorList>
    </citation>
    <scope>NUCLEOTIDE SEQUENCE [LARGE SCALE GENOMIC DNA]</scope>
    <source>
        <strain evidence="3">SXYL134</strain>
    </source>
</reference>
<feature type="region of interest" description="Disordered" evidence="1">
    <location>
        <begin position="896"/>
        <end position="932"/>
    </location>
</feature>
<feature type="compositionally biased region" description="Gly residues" evidence="1">
    <location>
        <begin position="1363"/>
        <end position="1372"/>
    </location>
</feature>
<gene>
    <name evidence="2" type="ORF">VP1G_03634</name>
</gene>
<evidence type="ECO:0000313" key="2">
    <source>
        <dbReference type="EMBL" id="KUI56231.1"/>
    </source>
</evidence>
<feature type="region of interest" description="Disordered" evidence="1">
    <location>
        <begin position="1334"/>
        <end position="1379"/>
    </location>
</feature>
<name>A0A194UXA4_CYTMA</name>
<dbReference type="PANTHER" id="PTHR35204">
    <property type="entry name" value="YALI0A21131P"/>
    <property type="match status" value="1"/>
</dbReference>
<dbReference type="OrthoDB" id="10261782at2759"/>
<dbReference type="InterPro" id="IPR038921">
    <property type="entry name" value="YOR389W-like"/>
</dbReference>
<accession>A0A194UXA4</accession>
<dbReference type="PANTHER" id="PTHR35204:SF1">
    <property type="entry name" value="ENTEROTOXIN"/>
    <property type="match status" value="1"/>
</dbReference>
<feature type="compositionally biased region" description="Pro residues" evidence="1">
    <location>
        <begin position="906"/>
        <end position="922"/>
    </location>
</feature>
<dbReference type="STRING" id="694573.A0A194UXA4"/>
<keyword evidence="3" id="KW-1185">Reference proteome</keyword>
<sequence length="1379" mass="155211">MEEAKQNIDKFWLALVDKIANRVGQSPVLYCHKKNDLHHIKDLVRLKTDLYDNGQPLFDDGNTETIISQLYDNTDLNILNSYGLKYADFGHITQWVEQDLLRGFFSGSRMMSPETTESWHTKAAKLLCNPFINNGTEIMRKLKQMNLLPLGDGTWQSTTTGPIYFSHVEGMDIPSDINIRIIAKTVTNVHRINLFKHLGTETASVHLVRREILKRYSEGETTTYIPLHMSKRHLEFLYLTHHLKGEDEPSYRRLSIHGQYGKEEPSVYKPHSRCMYIADDDPYGPSELFKATSPGSTPGSGAKGFPITFVHEEYFITSPEKPSDQELTWLQWFQRHLTVEKYFSFRLNQSGSWESGAEYLQREKPEKFLGALLRHYQHNPEPGPKFIECVQNTKVLCNGNCYILLKEAYFPTRTLENAVQQYVEPNAFFPWLWLDTKTTYDNIPTDWKAMLTTYCIQSTEDMNFALAMLRYSVEKLQTRAAITDTSRTRLFKLYQHIQAIYMNEDTASRLDQRAKIRWTGLEARYLSDNVKEITSFQGTGAIPLLGPDRNIRYKAHALLRIAVHFNSPRTRGPQGLMTLYETLRNTKIYQTDGVASVLRLTQDGASHEVEREAKGLYLHEDGTNLAIYVPAEKDDQDYMFANQFPQKLFELLMTHPVTQITEAANFEVFGATTFERDCKIGAAGELYVFELLSHLVPELPYFSTSNWQSTMRRYVKAHPDYADMAPWTGRETSDITYNDVNGILTDFLISEDYLDREIWLGKSPNYFIEVKETMQSCDTPFYMSKAQYQRLKTMATRLLAATLLASGLTHATGEAQPPLSKGFGPSIEAAKSRGPAIFNAVNDAMRQWGSSLHHNGMSFYLATVPEGVILHHGNNNRSSPSDPDWLAYEIEHAESFARGGHGGPPGRGPPGAPGGGPPPPPGGGHGGPAFAKRGGRALFDIINIAKDDSPQQAMFEEPYAEPQDLGSMQGEGGWLHTYRTMRPLRYLYVDGMSGGKSQMGTLDTQDYLLRGDKETIYSMEKPPPPPSQPHKGKRSGGPMGEQSRAAELCEMCGKWNLSGVIRMEAGFEIIQCDFFDGLEEIQVLQRPDPGERGSPPGGPGSFEYMRGISERYFGIGSSRTIIDFSSMVSAFFYPVNLTNPDPKRPDLPRLSNVPEAELDAIKSHLKHVVHDRHDDAIRTIDWQDVTDIIVSRYADRLQAMVEKVDTPENLLMGVNNLLTVYMDYSGKDKDQISAATDRCANFYLHGIHPVTEADHLIHAAIKAVTTNLCTKLFDVRELLISSSSSSLSDSLTSAVATLRSLMDYLGWARFKRCPPCGIDEVCMVPMWPFGSKQDYESPSCINSTSRGQGGENYWDPDGHRGPPDGGHGPGGGRHGKGPR</sequence>
<protein>
    <submittedName>
        <fullName evidence="2">Uncharacterized protein</fullName>
    </submittedName>
</protein>
<evidence type="ECO:0000313" key="3">
    <source>
        <dbReference type="Proteomes" id="UP000078576"/>
    </source>
</evidence>
<proteinExistence type="predicted"/>
<organism evidence="2 3">
    <name type="scientific">Cytospora mali</name>
    <name type="common">Apple Valsa canker fungus</name>
    <name type="synonym">Valsa mali</name>
    <dbReference type="NCBI Taxonomy" id="578113"/>
    <lineage>
        <taxon>Eukaryota</taxon>
        <taxon>Fungi</taxon>
        <taxon>Dikarya</taxon>
        <taxon>Ascomycota</taxon>
        <taxon>Pezizomycotina</taxon>
        <taxon>Sordariomycetes</taxon>
        <taxon>Sordariomycetidae</taxon>
        <taxon>Diaporthales</taxon>
        <taxon>Cytosporaceae</taxon>
        <taxon>Cytospora</taxon>
    </lineage>
</organism>
<dbReference type="EMBL" id="KN714687">
    <property type="protein sequence ID" value="KUI56231.1"/>
    <property type="molecule type" value="Genomic_DNA"/>
</dbReference>